<comment type="caution">
    <text evidence="2">The sequence shown here is derived from an EMBL/GenBank/DDBJ whole genome shotgun (WGS) entry which is preliminary data.</text>
</comment>
<dbReference type="EMBL" id="MU128923">
    <property type="protein sequence ID" value="KAF9518704.1"/>
    <property type="molecule type" value="Genomic_DNA"/>
</dbReference>
<protein>
    <submittedName>
        <fullName evidence="2">Uncharacterized protein</fullName>
    </submittedName>
</protein>
<feature type="region of interest" description="Disordered" evidence="1">
    <location>
        <begin position="75"/>
        <end position="96"/>
    </location>
</feature>
<feature type="compositionally biased region" description="Basic residues" evidence="1">
    <location>
        <begin position="81"/>
        <end position="90"/>
    </location>
</feature>
<sequence>MHLSPLSTNNKHLNHWTMLKLISKTRRYPFILPPECLHMILKFGPIIVFIIYPYGVGTAPNWVFFRAQKVPALNSSDRTQHRGARSKQKGATHPPGQFFPFVEPQSDECTDKTQTTHPLSGCVVTTGHPPRCMKPHLNKNTANKKRHAQPPATRSKNQDLNTHNTSTVDIQFLPSVKTHPTNEHTDEPQYVQPPKPPPKLRSTNACTTHPRKRVCGNIRSLPYVKTHPTNKHTHEPPIRAATKLPPKRRLMELCTTHPPKRVHSLHENSPDEDMDEPPSIPFNAQPTGLECPPPEHDDQRNHVPHPLWRVWFYIMLATNEDP</sequence>
<organism evidence="2 3">
    <name type="scientific">Hydnum rufescens UP504</name>
    <dbReference type="NCBI Taxonomy" id="1448309"/>
    <lineage>
        <taxon>Eukaryota</taxon>
        <taxon>Fungi</taxon>
        <taxon>Dikarya</taxon>
        <taxon>Basidiomycota</taxon>
        <taxon>Agaricomycotina</taxon>
        <taxon>Agaricomycetes</taxon>
        <taxon>Cantharellales</taxon>
        <taxon>Hydnaceae</taxon>
        <taxon>Hydnum</taxon>
    </lineage>
</organism>
<gene>
    <name evidence="2" type="ORF">BS47DRAFT_1358766</name>
</gene>
<feature type="compositionally biased region" description="Polar residues" evidence="1">
    <location>
        <begin position="152"/>
        <end position="169"/>
    </location>
</feature>
<dbReference type="AlphaFoldDB" id="A0A9P6B6M0"/>
<keyword evidence="3" id="KW-1185">Reference proteome</keyword>
<feature type="compositionally biased region" description="Basic residues" evidence="1">
    <location>
        <begin position="131"/>
        <end position="148"/>
    </location>
</feature>
<dbReference type="Proteomes" id="UP000886523">
    <property type="component" value="Unassembled WGS sequence"/>
</dbReference>
<feature type="region of interest" description="Disordered" evidence="1">
    <location>
        <begin position="260"/>
        <end position="289"/>
    </location>
</feature>
<feature type="region of interest" description="Disordered" evidence="1">
    <location>
        <begin position="130"/>
        <end position="206"/>
    </location>
</feature>
<accession>A0A9P6B6M0</accession>
<evidence type="ECO:0000256" key="1">
    <source>
        <dbReference type="SAM" id="MobiDB-lite"/>
    </source>
</evidence>
<reference evidence="2" key="1">
    <citation type="journal article" date="2020" name="Nat. Commun.">
        <title>Large-scale genome sequencing of mycorrhizal fungi provides insights into the early evolution of symbiotic traits.</title>
        <authorList>
            <person name="Miyauchi S."/>
            <person name="Kiss E."/>
            <person name="Kuo A."/>
            <person name="Drula E."/>
            <person name="Kohler A."/>
            <person name="Sanchez-Garcia M."/>
            <person name="Morin E."/>
            <person name="Andreopoulos B."/>
            <person name="Barry K.W."/>
            <person name="Bonito G."/>
            <person name="Buee M."/>
            <person name="Carver A."/>
            <person name="Chen C."/>
            <person name="Cichocki N."/>
            <person name="Clum A."/>
            <person name="Culley D."/>
            <person name="Crous P.W."/>
            <person name="Fauchery L."/>
            <person name="Girlanda M."/>
            <person name="Hayes R.D."/>
            <person name="Keri Z."/>
            <person name="LaButti K."/>
            <person name="Lipzen A."/>
            <person name="Lombard V."/>
            <person name="Magnuson J."/>
            <person name="Maillard F."/>
            <person name="Murat C."/>
            <person name="Nolan M."/>
            <person name="Ohm R.A."/>
            <person name="Pangilinan J."/>
            <person name="Pereira M.F."/>
            <person name="Perotto S."/>
            <person name="Peter M."/>
            <person name="Pfister S."/>
            <person name="Riley R."/>
            <person name="Sitrit Y."/>
            <person name="Stielow J.B."/>
            <person name="Szollosi G."/>
            <person name="Zifcakova L."/>
            <person name="Stursova M."/>
            <person name="Spatafora J.W."/>
            <person name="Tedersoo L."/>
            <person name="Vaario L.M."/>
            <person name="Yamada A."/>
            <person name="Yan M."/>
            <person name="Wang P."/>
            <person name="Xu J."/>
            <person name="Bruns T."/>
            <person name="Baldrian P."/>
            <person name="Vilgalys R."/>
            <person name="Dunand C."/>
            <person name="Henrissat B."/>
            <person name="Grigoriev I.V."/>
            <person name="Hibbett D."/>
            <person name="Nagy L.G."/>
            <person name="Martin F.M."/>
        </authorList>
    </citation>
    <scope>NUCLEOTIDE SEQUENCE</scope>
    <source>
        <strain evidence="2">UP504</strain>
    </source>
</reference>
<name>A0A9P6B6M0_9AGAM</name>
<evidence type="ECO:0000313" key="3">
    <source>
        <dbReference type="Proteomes" id="UP000886523"/>
    </source>
</evidence>
<proteinExistence type="predicted"/>
<evidence type="ECO:0000313" key="2">
    <source>
        <dbReference type="EMBL" id="KAF9518704.1"/>
    </source>
</evidence>